<evidence type="ECO:0000256" key="3">
    <source>
        <dbReference type="ARBA" id="ARBA00023163"/>
    </source>
</evidence>
<dbReference type="Proteomes" id="UP000605427">
    <property type="component" value="Unassembled WGS sequence"/>
</dbReference>
<feature type="domain" description="HTH tetR-type" evidence="5">
    <location>
        <begin position="6"/>
        <end position="66"/>
    </location>
</feature>
<name>A0ABQ1ZX78_9BACL</name>
<dbReference type="Gene3D" id="1.10.357.10">
    <property type="entry name" value="Tetracycline Repressor, domain 2"/>
    <property type="match status" value="1"/>
</dbReference>
<dbReference type="InterPro" id="IPR001647">
    <property type="entry name" value="HTH_TetR"/>
</dbReference>
<evidence type="ECO:0000256" key="4">
    <source>
        <dbReference type="PROSITE-ProRule" id="PRU00335"/>
    </source>
</evidence>
<organism evidence="6 7">
    <name type="scientific">Saccharibacillus endophyticus</name>
    <dbReference type="NCBI Taxonomy" id="2060666"/>
    <lineage>
        <taxon>Bacteria</taxon>
        <taxon>Bacillati</taxon>
        <taxon>Bacillota</taxon>
        <taxon>Bacilli</taxon>
        <taxon>Bacillales</taxon>
        <taxon>Paenibacillaceae</taxon>
        <taxon>Saccharibacillus</taxon>
    </lineage>
</organism>
<evidence type="ECO:0000313" key="7">
    <source>
        <dbReference type="Proteomes" id="UP000605427"/>
    </source>
</evidence>
<dbReference type="RefSeq" id="WP_172245243.1">
    <property type="nucleotide sequence ID" value="NZ_BMDD01000004.1"/>
</dbReference>
<dbReference type="InterPro" id="IPR011075">
    <property type="entry name" value="TetR_C"/>
</dbReference>
<comment type="caution">
    <text evidence="6">The sequence shown here is derived from an EMBL/GenBank/DDBJ whole genome shotgun (WGS) entry which is preliminary data.</text>
</comment>
<keyword evidence="2 4" id="KW-0238">DNA-binding</keyword>
<dbReference type="SUPFAM" id="SSF48498">
    <property type="entry name" value="Tetracyclin repressor-like, C-terminal domain"/>
    <property type="match status" value="1"/>
</dbReference>
<keyword evidence="7" id="KW-1185">Reference proteome</keyword>
<gene>
    <name evidence="6" type="ORF">GCM10007362_31520</name>
</gene>
<dbReference type="PANTHER" id="PTHR47506">
    <property type="entry name" value="TRANSCRIPTIONAL REGULATORY PROTEIN"/>
    <property type="match status" value="1"/>
</dbReference>
<dbReference type="Pfam" id="PF16925">
    <property type="entry name" value="TetR_C_13"/>
    <property type="match status" value="1"/>
</dbReference>
<reference evidence="7" key="1">
    <citation type="journal article" date="2019" name="Int. J. Syst. Evol. Microbiol.">
        <title>The Global Catalogue of Microorganisms (GCM) 10K type strain sequencing project: providing services to taxonomists for standard genome sequencing and annotation.</title>
        <authorList>
            <consortium name="The Broad Institute Genomics Platform"/>
            <consortium name="The Broad Institute Genome Sequencing Center for Infectious Disease"/>
            <person name="Wu L."/>
            <person name="Ma J."/>
        </authorList>
    </citation>
    <scope>NUCLEOTIDE SEQUENCE [LARGE SCALE GENOMIC DNA]</scope>
    <source>
        <strain evidence="7">CCM 8702</strain>
    </source>
</reference>
<keyword evidence="1" id="KW-0805">Transcription regulation</keyword>
<sequence>MARSREFEINEVLEKAMMLFWKQGYEKTSMNDLVEHMGIHRRSLYDTFGDKHSLFLQAMDRYIGKVETTLNSQAKQARTATEALRSVFGFMIAESEHSPSGCMIVNAMTELAARDAEINVKSLCSVASTEELFERIIVWGQREGEFSSDCEPKETAEYLQALSVGIRAMGRTAIDKEKLVRVMNSATRFLTK</sequence>
<evidence type="ECO:0000256" key="1">
    <source>
        <dbReference type="ARBA" id="ARBA00023015"/>
    </source>
</evidence>
<dbReference type="Pfam" id="PF00440">
    <property type="entry name" value="TetR_N"/>
    <property type="match status" value="1"/>
</dbReference>
<dbReference type="PROSITE" id="PS50977">
    <property type="entry name" value="HTH_TETR_2"/>
    <property type="match status" value="1"/>
</dbReference>
<accession>A0ABQ1ZX78</accession>
<dbReference type="PANTHER" id="PTHR47506:SF1">
    <property type="entry name" value="HTH-TYPE TRANSCRIPTIONAL REGULATOR YJDC"/>
    <property type="match status" value="1"/>
</dbReference>
<feature type="DNA-binding region" description="H-T-H motif" evidence="4">
    <location>
        <begin position="29"/>
        <end position="48"/>
    </location>
</feature>
<evidence type="ECO:0000259" key="5">
    <source>
        <dbReference type="PROSITE" id="PS50977"/>
    </source>
</evidence>
<evidence type="ECO:0000256" key="2">
    <source>
        <dbReference type="ARBA" id="ARBA00023125"/>
    </source>
</evidence>
<evidence type="ECO:0000313" key="6">
    <source>
        <dbReference type="EMBL" id="GGH81550.1"/>
    </source>
</evidence>
<dbReference type="EMBL" id="BMDD01000004">
    <property type="protein sequence ID" value="GGH81550.1"/>
    <property type="molecule type" value="Genomic_DNA"/>
</dbReference>
<keyword evidence="3" id="KW-0804">Transcription</keyword>
<dbReference type="InterPro" id="IPR036271">
    <property type="entry name" value="Tet_transcr_reg_TetR-rel_C_sf"/>
</dbReference>
<dbReference type="InterPro" id="IPR009057">
    <property type="entry name" value="Homeodomain-like_sf"/>
</dbReference>
<proteinExistence type="predicted"/>
<protein>
    <submittedName>
        <fullName evidence="6">TetR family transcriptional regulator</fullName>
    </submittedName>
</protein>
<dbReference type="Gene3D" id="1.10.10.60">
    <property type="entry name" value="Homeodomain-like"/>
    <property type="match status" value="1"/>
</dbReference>
<dbReference type="SUPFAM" id="SSF46689">
    <property type="entry name" value="Homeodomain-like"/>
    <property type="match status" value="1"/>
</dbReference>